<accession>K4B2N0</accession>
<dbReference type="PaxDb" id="4081-Solyc01g106630.2.1"/>
<dbReference type="EnsemblPlants" id="Solyc01g106630.2.1">
    <property type="protein sequence ID" value="Solyc01g106630.2.1"/>
    <property type="gene ID" value="Solyc01g106630.2"/>
</dbReference>
<dbReference type="Gramene" id="Solyc01g106630.2.1">
    <property type="protein sequence ID" value="Solyc01g106630.2.1"/>
    <property type="gene ID" value="Solyc01g106630.2"/>
</dbReference>
<dbReference type="InParanoid" id="K4B2N0"/>
<reference evidence="1" key="1">
    <citation type="journal article" date="2012" name="Nature">
        <title>The tomato genome sequence provides insights into fleshy fruit evolution.</title>
        <authorList>
            <consortium name="Tomato Genome Consortium"/>
        </authorList>
    </citation>
    <scope>NUCLEOTIDE SEQUENCE [LARGE SCALE GENOMIC DNA]</scope>
    <source>
        <strain evidence="1">cv. Heinz 1706</strain>
    </source>
</reference>
<evidence type="ECO:0000313" key="1">
    <source>
        <dbReference type="EnsemblPlants" id="Solyc01g106630.2.1"/>
    </source>
</evidence>
<dbReference type="AlphaFoldDB" id="K4B2N0"/>
<keyword evidence="2" id="KW-1185">Reference proteome</keyword>
<protein>
    <submittedName>
        <fullName evidence="1">Uncharacterized protein</fullName>
    </submittedName>
</protein>
<organism evidence="1">
    <name type="scientific">Solanum lycopersicum</name>
    <name type="common">Tomato</name>
    <name type="synonym">Lycopersicon esculentum</name>
    <dbReference type="NCBI Taxonomy" id="4081"/>
    <lineage>
        <taxon>Eukaryota</taxon>
        <taxon>Viridiplantae</taxon>
        <taxon>Streptophyta</taxon>
        <taxon>Embryophyta</taxon>
        <taxon>Tracheophyta</taxon>
        <taxon>Spermatophyta</taxon>
        <taxon>Magnoliopsida</taxon>
        <taxon>eudicotyledons</taxon>
        <taxon>Gunneridae</taxon>
        <taxon>Pentapetalae</taxon>
        <taxon>asterids</taxon>
        <taxon>lamiids</taxon>
        <taxon>Solanales</taxon>
        <taxon>Solanaceae</taxon>
        <taxon>Solanoideae</taxon>
        <taxon>Solaneae</taxon>
        <taxon>Solanum</taxon>
        <taxon>Solanum subgen. Lycopersicon</taxon>
    </lineage>
</organism>
<reference evidence="1" key="2">
    <citation type="submission" date="2015-06" db="UniProtKB">
        <authorList>
            <consortium name="EnsemblPlants"/>
        </authorList>
    </citation>
    <scope>IDENTIFICATION</scope>
    <source>
        <strain evidence="1">cv. Heinz 1706</strain>
    </source>
</reference>
<evidence type="ECO:0000313" key="2">
    <source>
        <dbReference type="Proteomes" id="UP000004994"/>
    </source>
</evidence>
<dbReference type="Proteomes" id="UP000004994">
    <property type="component" value="Chromosome 1"/>
</dbReference>
<name>K4B2N0_SOLLC</name>
<dbReference type="HOGENOM" id="CLU_3428792_0_0_1"/>
<proteinExistence type="predicted"/>
<gene>
    <name evidence="1" type="primary">LOC100191111</name>
</gene>
<sequence length="20" mass="2377">MSNSHNMYKKIFLVTYSCPI</sequence>